<name>A0A8J2RKT6_9CRUS</name>
<proteinExistence type="predicted"/>
<gene>
    <name evidence="4" type="ORF">DGAL_LOCUS3811</name>
</gene>
<dbReference type="InterPro" id="IPR036322">
    <property type="entry name" value="WD40_repeat_dom_sf"/>
</dbReference>
<feature type="region of interest" description="Disordered" evidence="3">
    <location>
        <begin position="269"/>
        <end position="288"/>
    </location>
</feature>
<dbReference type="AlphaFoldDB" id="A0A8J2RKT6"/>
<feature type="compositionally biased region" description="Basic and acidic residues" evidence="3">
    <location>
        <begin position="278"/>
        <end position="288"/>
    </location>
</feature>
<reference evidence="4" key="1">
    <citation type="submission" date="2021-11" db="EMBL/GenBank/DDBJ databases">
        <authorList>
            <person name="Schell T."/>
        </authorList>
    </citation>
    <scope>NUCLEOTIDE SEQUENCE</scope>
    <source>
        <strain evidence="4">M5</strain>
    </source>
</reference>
<dbReference type="PANTHER" id="PTHR32215">
    <property type="entry name" value="CILIA- AND FLAGELLA-ASSOCIATED PROTEIN 57"/>
    <property type="match status" value="1"/>
</dbReference>
<dbReference type="PANTHER" id="PTHR32215:SF0">
    <property type="entry name" value="CILIA- AND FLAGELLA-ASSOCIATED PROTEIN 57"/>
    <property type="match status" value="1"/>
</dbReference>
<evidence type="ECO:0000313" key="5">
    <source>
        <dbReference type="Proteomes" id="UP000789390"/>
    </source>
</evidence>
<dbReference type="Gene3D" id="2.130.10.10">
    <property type="entry name" value="YVTN repeat-like/Quinoprotein amine dehydrogenase"/>
    <property type="match status" value="2"/>
</dbReference>
<dbReference type="InterPro" id="IPR052993">
    <property type="entry name" value="CFA-57"/>
</dbReference>
<dbReference type="PROSITE" id="PS50294">
    <property type="entry name" value="WD_REPEATS_REGION"/>
    <property type="match status" value="1"/>
</dbReference>
<keyword evidence="1" id="KW-0853">WD repeat</keyword>
<dbReference type="InterPro" id="IPR001680">
    <property type="entry name" value="WD40_rpt"/>
</dbReference>
<dbReference type="InterPro" id="IPR015943">
    <property type="entry name" value="WD40/YVTN_repeat-like_dom_sf"/>
</dbReference>
<feature type="coiled-coil region" evidence="2">
    <location>
        <begin position="844"/>
        <end position="878"/>
    </location>
</feature>
<sequence length="1181" mass="132059">MHLEFTASPLRLLAPCTGSVALLDNHQMIYIAGRVVVMYNWMNQTQTFLPPRNSTMATAAFALSPDSQVMATLEVGPKSNLVVYEMMPTRRRKAIPIHIASHHHEEPVALAFSADGKLLATLLPEQPHKDHTHSAELPLSSTLNLTNASGHTTHHQNSYAITVYLWRTGKTLASISLGSPSFPSINPQLSFNPMDVHSLVVVYGGSLRFYRLTPDGMESGMKPKLAGHIITCHSWISTSRMALGTKTGQILIIEESDIVTQIPLDANDPRAGRVHHHDRADSAKREADSGQQMISAVCPIGLNQICHLTGHSLLTVSEARDSKGTVYNTAAVLSPGDLNSTTSSSTDVTIEVGHSSFVNESKSSLINGGRCSLTALARHGKKFIAVALRGQIWFAELSHHPSSESDPAKMENIISLAHSGEIRSLSTAVWRPYAVSVGQDRFLFLWNVAAEHIQFSKLLDEDILSASLHPMGHYVAITTSDSLQVFSVLVDRFHLVREVILAGCRKLAFNSGGNYIAVTRGSTLQLINFITFETSSPLMAHKGDINQIVWSEDGQRIYSCGADGLLCVWDSTTHEVLMQVKPNGISLIDLAALSNGHLIVASIDGEVVEVDEDGQVVCRLRAADLSATSLFYLSREQIILVGTRMGETTLGLDGQMLMSCCEDGSICLWRLGDESAKATQHLPSSSRMRLEESELNLECLVLRADWDDRGKKLDNVIRQLEEVKRHAELQVKAVEQECCQKTYAAESRHNDQFDRAIDKIQELEKKLAQQVEQSHQQMMQLRLDGDNERRRLEEAHHSKLASEYRHHQSLESTIEQLKVEHIKEMDLMEGRLTVERNQREARLREEFDASLRTSEDEKAQLKKKVVGLEAALKLATEKFESDQKSFQTRHEMQLSAEKQINLKLRGETAILKKSVNGFQKEVESLRLNSLSQQSEATRLTTCLTSVRHETKELQEELERRDNIIKSKDDKLQKLVQQMQQHDKMQIELKQQLADVKKKLLESQTEIVKLHCKLQEAVTGSKSAQTEIEQLRRSGEQMQGKAKSQLGELQSLRQKFQCQQGRLQEILVCLDVGMSYLHDARQLKDYFAAIHDVYCDKEQLSGSSHRSSASSTTPSSSECNLLKKVESLENTIASLRHQLSETIKLSEIKQEKLRKDNNLLLSELESTRKKISTIHEKEANVS</sequence>
<dbReference type="Pfam" id="PF00400">
    <property type="entry name" value="WD40"/>
    <property type="match status" value="2"/>
</dbReference>
<feature type="repeat" description="WD" evidence="1">
    <location>
        <begin position="538"/>
        <end position="579"/>
    </location>
</feature>
<organism evidence="4 5">
    <name type="scientific">Daphnia galeata</name>
    <dbReference type="NCBI Taxonomy" id="27404"/>
    <lineage>
        <taxon>Eukaryota</taxon>
        <taxon>Metazoa</taxon>
        <taxon>Ecdysozoa</taxon>
        <taxon>Arthropoda</taxon>
        <taxon>Crustacea</taxon>
        <taxon>Branchiopoda</taxon>
        <taxon>Diplostraca</taxon>
        <taxon>Cladocera</taxon>
        <taxon>Anomopoda</taxon>
        <taxon>Daphniidae</taxon>
        <taxon>Daphnia</taxon>
    </lineage>
</organism>
<evidence type="ECO:0000256" key="1">
    <source>
        <dbReference type="PROSITE-ProRule" id="PRU00221"/>
    </source>
</evidence>
<dbReference type="PROSITE" id="PS50082">
    <property type="entry name" value="WD_REPEATS_2"/>
    <property type="match status" value="1"/>
</dbReference>
<comment type="caution">
    <text evidence="4">The sequence shown here is derived from an EMBL/GenBank/DDBJ whole genome shotgun (WGS) entry which is preliminary data.</text>
</comment>
<dbReference type="FunFam" id="2.130.10.10:FF:002923">
    <property type="entry name" value="Uncharacterized protein"/>
    <property type="match status" value="1"/>
</dbReference>
<keyword evidence="5" id="KW-1185">Reference proteome</keyword>
<feature type="coiled-coil region" evidence="2">
    <location>
        <begin position="1124"/>
        <end position="1169"/>
    </location>
</feature>
<dbReference type="EMBL" id="CAKKLH010000057">
    <property type="protein sequence ID" value="CAH0101479.1"/>
    <property type="molecule type" value="Genomic_DNA"/>
</dbReference>
<dbReference type="SUPFAM" id="SSF50978">
    <property type="entry name" value="WD40 repeat-like"/>
    <property type="match status" value="1"/>
</dbReference>
<dbReference type="SMART" id="SM00320">
    <property type="entry name" value="WD40"/>
    <property type="match status" value="5"/>
</dbReference>
<dbReference type="Proteomes" id="UP000789390">
    <property type="component" value="Unassembled WGS sequence"/>
</dbReference>
<feature type="coiled-coil region" evidence="2">
    <location>
        <begin position="717"/>
        <end position="780"/>
    </location>
</feature>
<dbReference type="SUPFAM" id="SSF69322">
    <property type="entry name" value="Tricorn protease domain 2"/>
    <property type="match status" value="1"/>
</dbReference>
<feature type="coiled-coil region" evidence="2">
    <location>
        <begin position="964"/>
        <end position="1005"/>
    </location>
</feature>
<accession>A0A8J2RKT6</accession>
<evidence type="ECO:0000256" key="3">
    <source>
        <dbReference type="SAM" id="MobiDB-lite"/>
    </source>
</evidence>
<dbReference type="OrthoDB" id="10251741at2759"/>
<evidence type="ECO:0000256" key="2">
    <source>
        <dbReference type="SAM" id="Coils"/>
    </source>
</evidence>
<keyword evidence="2" id="KW-0175">Coiled coil</keyword>
<protein>
    <submittedName>
        <fullName evidence="4">Uncharacterized protein</fullName>
    </submittedName>
</protein>
<evidence type="ECO:0000313" key="4">
    <source>
        <dbReference type="EMBL" id="CAH0101479.1"/>
    </source>
</evidence>